<dbReference type="Pfam" id="PF02518">
    <property type="entry name" value="HATPase_c"/>
    <property type="match status" value="1"/>
</dbReference>
<keyword evidence="9" id="KW-1185">Reference proteome</keyword>
<dbReference type="PANTHER" id="PTHR44936:SF9">
    <property type="entry name" value="SENSOR PROTEIN CREC"/>
    <property type="match status" value="1"/>
</dbReference>
<keyword evidence="3" id="KW-0597">Phosphoprotein</keyword>
<evidence type="ECO:0000259" key="7">
    <source>
        <dbReference type="PROSITE" id="PS50109"/>
    </source>
</evidence>
<comment type="caution">
    <text evidence="8">The sequence shown here is derived from an EMBL/GenBank/DDBJ whole genome shotgun (WGS) entry which is preliminary data.</text>
</comment>
<dbReference type="EMBL" id="BAABCQ010000103">
    <property type="protein sequence ID" value="GAA3993793.1"/>
    <property type="molecule type" value="Genomic_DNA"/>
</dbReference>
<feature type="domain" description="Histidine kinase" evidence="7">
    <location>
        <begin position="1"/>
        <end position="175"/>
    </location>
</feature>
<evidence type="ECO:0000256" key="5">
    <source>
        <dbReference type="ARBA" id="ARBA00022777"/>
    </source>
</evidence>
<organism evidence="8 9">
    <name type="scientific">Streptomyces marokkonensis</name>
    <dbReference type="NCBI Taxonomy" id="324855"/>
    <lineage>
        <taxon>Bacteria</taxon>
        <taxon>Bacillati</taxon>
        <taxon>Actinomycetota</taxon>
        <taxon>Actinomycetes</taxon>
        <taxon>Kitasatosporales</taxon>
        <taxon>Streptomycetaceae</taxon>
        <taxon>Streptomyces</taxon>
    </lineage>
</organism>
<evidence type="ECO:0000313" key="9">
    <source>
        <dbReference type="Proteomes" id="UP001500034"/>
    </source>
</evidence>
<dbReference type="InterPro" id="IPR003594">
    <property type="entry name" value="HATPase_dom"/>
</dbReference>
<dbReference type="PROSITE" id="PS50109">
    <property type="entry name" value="HIS_KIN"/>
    <property type="match status" value="1"/>
</dbReference>
<evidence type="ECO:0000256" key="3">
    <source>
        <dbReference type="ARBA" id="ARBA00022553"/>
    </source>
</evidence>
<dbReference type="InterPro" id="IPR004358">
    <property type="entry name" value="Sig_transdc_His_kin-like_C"/>
</dbReference>
<evidence type="ECO:0000313" key="8">
    <source>
        <dbReference type="EMBL" id="GAA3993793.1"/>
    </source>
</evidence>
<evidence type="ECO:0000256" key="2">
    <source>
        <dbReference type="ARBA" id="ARBA00012438"/>
    </source>
</evidence>
<sequence length="183" mass="18964">MLHTLVGLVELGRCGEGVGLSGVHDPFVKALLIVKTAEAEERGVALKLSGDTALLNPAVAPATLVSVLGNLIDNALDAVLAPSRPSPLIEVALYEEDDADAAVLRVTDNGPGVASGQRERVFTDGWSTKQRPGREPRGLGLALVRQVAEECGGTARVTAREGGGAVFTVRLPGALRARGRGRS</sequence>
<dbReference type="InterPro" id="IPR005467">
    <property type="entry name" value="His_kinase_dom"/>
</dbReference>
<evidence type="ECO:0000256" key="6">
    <source>
        <dbReference type="ARBA" id="ARBA00023012"/>
    </source>
</evidence>
<evidence type="ECO:0000256" key="4">
    <source>
        <dbReference type="ARBA" id="ARBA00022679"/>
    </source>
</evidence>
<name>A0ABP7R8M9_9ACTN</name>
<dbReference type="InterPro" id="IPR036890">
    <property type="entry name" value="HATPase_C_sf"/>
</dbReference>
<proteinExistence type="predicted"/>
<dbReference type="PANTHER" id="PTHR44936">
    <property type="entry name" value="SENSOR PROTEIN CREC"/>
    <property type="match status" value="1"/>
</dbReference>
<evidence type="ECO:0000256" key="1">
    <source>
        <dbReference type="ARBA" id="ARBA00000085"/>
    </source>
</evidence>
<dbReference type="PRINTS" id="PR00344">
    <property type="entry name" value="BCTRLSENSOR"/>
</dbReference>
<comment type="catalytic activity">
    <reaction evidence="1">
        <text>ATP + protein L-histidine = ADP + protein N-phospho-L-histidine.</text>
        <dbReference type="EC" id="2.7.13.3"/>
    </reaction>
</comment>
<keyword evidence="5" id="KW-0418">Kinase</keyword>
<dbReference type="Proteomes" id="UP001500034">
    <property type="component" value="Unassembled WGS sequence"/>
</dbReference>
<dbReference type="SUPFAM" id="SSF55874">
    <property type="entry name" value="ATPase domain of HSP90 chaperone/DNA topoisomerase II/histidine kinase"/>
    <property type="match status" value="1"/>
</dbReference>
<dbReference type="InterPro" id="IPR050980">
    <property type="entry name" value="2C_sensor_his_kinase"/>
</dbReference>
<protein>
    <recommendedName>
        <fullName evidence="2">histidine kinase</fullName>
        <ecNumber evidence="2">2.7.13.3</ecNumber>
    </recommendedName>
</protein>
<reference evidence="9" key="1">
    <citation type="journal article" date="2019" name="Int. J. Syst. Evol. Microbiol.">
        <title>The Global Catalogue of Microorganisms (GCM) 10K type strain sequencing project: providing services to taxonomists for standard genome sequencing and annotation.</title>
        <authorList>
            <consortium name="The Broad Institute Genomics Platform"/>
            <consortium name="The Broad Institute Genome Sequencing Center for Infectious Disease"/>
            <person name="Wu L."/>
            <person name="Ma J."/>
        </authorList>
    </citation>
    <scope>NUCLEOTIDE SEQUENCE [LARGE SCALE GENOMIC DNA]</scope>
    <source>
        <strain evidence="9">JCM 17027</strain>
    </source>
</reference>
<keyword evidence="4" id="KW-0808">Transferase</keyword>
<keyword evidence="6" id="KW-0902">Two-component regulatory system</keyword>
<gene>
    <name evidence="8" type="ORF">GCM10022384_46740</name>
</gene>
<dbReference type="Gene3D" id="3.30.565.10">
    <property type="entry name" value="Histidine kinase-like ATPase, C-terminal domain"/>
    <property type="match status" value="1"/>
</dbReference>
<dbReference type="SMART" id="SM00387">
    <property type="entry name" value="HATPase_c"/>
    <property type="match status" value="1"/>
</dbReference>
<accession>A0ABP7R8M9</accession>
<dbReference type="EC" id="2.7.13.3" evidence="2"/>